<gene>
    <name evidence="2" type="ORF">Fcan01_20530</name>
</gene>
<keyword evidence="1" id="KW-0812">Transmembrane</keyword>
<proteinExistence type="predicted"/>
<sequence length="426" mass="48822">MKKQFIISKMFLVEEESPVSFVSEGIEVLFIVFFNFGYYLLITPFRIVKTFNDKSQPTYKLHTSKLQQILCVISHTLLLFQYFSESRTFFLANKWTTVRPAKYFDACGTLAKFFYKVFIVIVAWKDRDKFVKLANFIAQSSRLYIFKNQNIKFLKGFIYTFCTCITINATTDVIAQVIIINEGISMDWIFRRFVAVGRYNFFLAEKNDKSIAPTWNEITEFDIFLGFLTSLGICFRQRMSYLSDGIILVMSIVLSVAGKAFKKLVEENHQKNNMYDDPSVILRNFSAIKTLSLQVNSVMSKIVLMFIGEYLFYYSAHFNDILEVSDFMMSFRKLIFLLNICASLYFSGDCCKGVEDSMLSWISSVTEAGMSNILFSRGRVAILISEAKSHIVGISGGIFVLDYSAIFNFLATVITYWVVCSTSGGS</sequence>
<evidence type="ECO:0008006" key="4">
    <source>
        <dbReference type="Google" id="ProtNLM"/>
    </source>
</evidence>
<protein>
    <recommendedName>
        <fullName evidence="4">Gustatory receptor</fullName>
    </recommendedName>
</protein>
<evidence type="ECO:0000313" key="2">
    <source>
        <dbReference type="EMBL" id="OXA44314.1"/>
    </source>
</evidence>
<keyword evidence="1" id="KW-1133">Transmembrane helix</keyword>
<reference evidence="2 3" key="1">
    <citation type="submission" date="2015-12" db="EMBL/GenBank/DDBJ databases">
        <title>The genome of Folsomia candida.</title>
        <authorList>
            <person name="Faddeeva A."/>
            <person name="Derks M.F."/>
            <person name="Anvar Y."/>
            <person name="Smit S."/>
            <person name="Van Straalen N."/>
            <person name="Roelofs D."/>
        </authorList>
    </citation>
    <scope>NUCLEOTIDE SEQUENCE [LARGE SCALE GENOMIC DNA]</scope>
    <source>
        <strain evidence="2 3">VU population</strain>
        <tissue evidence="2">Whole body</tissue>
    </source>
</reference>
<feature type="transmembrane region" description="Helical" evidence="1">
    <location>
        <begin position="66"/>
        <end position="83"/>
    </location>
</feature>
<name>A0A226DHI6_FOLCA</name>
<evidence type="ECO:0000313" key="3">
    <source>
        <dbReference type="Proteomes" id="UP000198287"/>
    </source>
</evidence>
<feature type="transmembrane region" description="Helical" evidence="1">
    <location>
        <begin position="241"/>
        <end position="261"/>
    </location>
</feature>
<dbReference type="Proteomes" id="UP000198287">
    <property type="component" value="Unassembled WGS sequence"/>
</dbReference>
<keyword evidence="3" id="KW-1185">Reference proteome</keyword>
<comment type="caution">
    <text evidence="2">The sequence shown here is derived from an EMBL/GenBank/DDBJ whole genome shotgun (WGS) entry which is preliminary data.</text>
</comment>
<organism evidence="2 3">
    <name type="scientific">Folsomia candida</name>
    <name type="common">Springtail</name>
    <dbReference type="NCBI Taxonomy" id="158441"/>
    <lineage>
        <taxon>Eukaryota</taxon>
        <taxon>Metazoa</taxon>
        <taxon>Ecdysozoa</taxon>
        <taxon>Arthropoda</taxon>
        <taxon>Hexapoda</taxon>
        <taxon>Collembola</taxon>
        <taxon>Entomobryomorpha</taxon>
        <taxon>Isotomoidea</taxon>
        <taxon>Isotomidae</taxon>
        <taxon>Proisotominae</taxon>
        <taxon>Folsomia</taxon>
    </lineage>
</organism>
<keyword evidence="1" id="KW-0472">Membrane</keyword>
<feature type="transmembrane region" description="Helical" evidence="1">
    <location>
        <begin position="103"/>
        <end position="124"/>
    </location>
</feature>
<evidence type="ECO:0000256" key="1">
    <source>
        <dbReference type="SAM" id="Phobius"/>
    </source>
</evidence>
<feature type="transmembrane region" description="Helical" evidence="1">
    <location>
        <begin position="396"/>
        <end position="419"/>
    </location>
</feature>
<dbReference type="AlphaFoldDB" id="A0A226DHI6"/>
<accession>A0A226DHI6</accession>
<dbReference type="EMBL" id="LNIX01000019">
    <property type="protein sequence ID" value="OXA44314.1"/>
    <property type="molecule type" value="Genomic_DNA"/>
</dbReference>
<feature type="transmembrane region" description="Helical" evidence="1">
    <location>
        <begin position="26"/>
        <end position="45"/>
    </location>
</feature>